<evidence type="ECO:0008006" key="3">
    <source>
        <dbReference type="Google" id="ProtNLM"/>
    </source>
</evidence>
<dbReference type="SUPFAM" id="SSF55277">
    <property type="entry name" value="GYF domain"/>
    <property type="match status" value="1"/>
</dbReference>
<evidence type="ECO:0000313" key="1">
    <source>
        <dbReference type="EMBL" id="OLQ04306.1"/>
    </source>
</evidence>
<name>A0A1Q9EA55_SYMMI</name>
<keyword evidence="2" id="KW-1185">Reference proteome</keyword>
<comment type="caution">
    <text evidence="1">The sequence shown here is derived from an EMBL/GenBank/DDBJ whole genome shotgun (WGS) entry which is preliminary data.</text>
</comment>
<gene>
    <name evidence="1" type="ORF">AK812_SmicGene12595</name>
</gene>
<proteinExistence type="predicted"/>
<organism evidence="1 2">
    <name type="scientific">Symbiodinium microadriaticum</name>
    <name type="common">Dinoflagellate</name>
    <name type="synonym">Zooxanthella microadriatica</name>
    <dbReference type="NCBI Taxonomy" id="2951"/>
    <lineage>
        <taxon>Eukaryota</taxon>
        <taxon>Sar</taxon>
        <taxon>Alveolata</taxon>
        <taxon>Dinophyceae</taxon>
        <taxon>Suessiales</taxon>
        <taxon>Symbiodiniaceae</taxon>
        <taxon>Symbiodinium</taxon>
    </lineage>
</organism>
<reference evidence="1 2" key="1">
    <citation type="submission" date="2016-02" db="EMBL/GenBank/DDBJ databases">
        <title>Genome analysis of coral dinoflagellate symbionts highlights evolutionary adaptations to a symbiotic lifestyle.</title>
        <authorList>
            <person name="Aranda M."/>
            <person name="Li Y."/>
            <person name="Liew Y.J."/>
            <person name="Baumgarten S."/>
            <person name="Simakov O."/>
            <person name="Wilson M."/>
            <person name="Piel J."/>
            <person name="Ashoor H."/>
            <person name="Bougouffa S."/>
            <person name="Bajic V.B."/>
            <person name="Ryu T."/>
            <person name="Ravasi T."/>
            <person name="Bayer T."/>
            <person name="Micklem G."/>
            <person name="Kim H."/>
            <person name="Bhak J."/>
            <person name="Lajeunesse T.C."/>
            <person name="Voolstra C.R."/>
        </authorList>
    </citation>
    <scope>NUCLEOTIDE SEQUENCE [LARGE SCALE GENOMIC DNA]</scope>
    <source>
        <strain evidence="1 2">CCMP2467</strain>
    </source>
</reference>
<protein>
    <recommendedName>
        <fullName evidence="3">GYF domain-containing protein</fullName>
    </recommendedName>
</protein>
<dbReference type="InterPro" id="IPR035445">
    <property type="entry name" value="GYF-like_dom_sf"/>
</dbReference>
<dbReference type="Proteomes" id="UP000186817">
    <property type="component" value="Unassembled WGS sequence"/>
</dbReference>
<evidence type="ECO:0000313" key="2">
    <source>
        <dbReference type="Proteomes" id="UP000186817"/>
    </source>
</evidence>
<dbReference type="AlphaFoldDB" id="A0A1Q9EA55"/>
<dbReference type="EMBL" id="LSRX01000213">
    <property type="protein sequence ID" value="OLQ04306.1"/>
    <property type="molecule type" value="Genomic_DNA"/>
</dbReference>
<accession>A0A1Q9EA55</accession>
<sequence>MRPSVLPWYFMDAYGQEQGPVPSSKLRKNLECGGISQALQVRLPNWDRYFKVEELWSSREAWVETRWMCEIAILQAELVEPVLVTALCVLVGWEAGHAVLTRAALESNWRVEERHKDGVRSSD</sequence>